<reference evidence="1" key="1">
    <citation type="journal article" date="2020" name="Fungal Divers.">
        <title>Resolving the Mortierellaceae phylogeny through synthesis of multi-gene phylogenetics and phylogenomics.</title>
        <authorList>
            <person name="Vandepol N."/>
            <person name="Liber J."/>
            <person name="Desiro A."/>
            <person name="Na H."/>
            <person name="Kennedy M."/>
            <person name="Barry K."/>
            <person name="Grigoriev I.V."/>
            <person name="Miller A.N."/>
            <person name="O'Donnell K."/>
            <person name="Stajich J.E."/>
            <person name="Bonito G."/>
        </authorList>
    </citation>
    <scope>NUCLEOTIDE SEQUENCE</scope>
    <source>
        <strain evidence="1">NRRL 2769</strain>
    </source>
</reference>
<proteinExistence type="predicted"/>
<protein>
    <submittedName>
        <fullName evidence="1">Uncharacterized protein</fullName>
    </submittedName>
</protein>
<keyword evidence="2" id="KW-1185">Reference proteome</keyword>
<dbReference type="Proteomes" id="UP000703661">
    <property type="component" value="Unassembled WGS sequence"/>
</dbReference>
<organism evidence="1 2">
    <name type="scientific">Entomortierella chlamydospora</name>
    <dbReference type="NCBI Taxonomy" id="101097"/>
    <lineage>
        <taxon>Eukaryota</taxon>
        <taxon>Fungi</taxon>
        <taxon>Fungi incertae sedis</taxon>
        <taxon>Mucoromycota</taxon>
        <taxon>Mortierellomycotina</taxon>
        <taxon>Mortierellomycetes</taxon>
        <taxon>Mortierellales</taxon>
        <taxon>Mortierellaceae</taxon>
        <taxon>Entomortierella</taxon>
    </lineage>
</organism>
<dbReference type="AlphaFoldDB" id="A0A9P6SWS7"/>
<comment type="caution">
    <text evidence="1">The sequence shown here is derived from an EMBL/GenBank/DDBJ whole genome shotgun (WGS) entry which is preliminary data.</text>
</comment>
<evidence type="ECO:0000313" key="2">
    <source>
        <dbReference type="Proteomes" id="UP000703661"/>
    </source>
</evidence>
<feature type="non-terminal residue" evidence="1">
    <location>
        <position position="133"/>
    </location>
</feature>
<name>A0A9P6SWS7_9FUNG</name>
<dbReference type="EMBL" id="JAAAID010001753">
    <property type="protein sequence ID" value="KAG0008892.1"/>
    <property type="molecule type" value="Genomic_DNA"/>
</dbReference>
<gene>
    <name evidence="1" type="ORF">BGZ80_002951</name>
</gene>
<accession>A0A9P6SWS7</accession>
<evidence type="ECO:0000313" key="1">
    <source>
        <dbReference type="EMBL" id="KAG0008892.1"/>
    </source>
</evidence>
<sequence length="133" mass="14997">MALINHINTKWGNPLRHEMEDGQWVIEDDTPLALKQLQIQDMAKSLSREDGMLSFLQDVSIEEAKVDRIVSAWNWLVQHNHLYQGFHHIQSPIGRARVNVPNNTASTGLFPSHVIHGLEPGPRSADMAMDGLN</sequence>